<feature type="transmembrane region" description="Helical" evidence="1">
    <location>
        <begin position="135"/>
        <end position="153"/>
    </location>
</feature>
<dbReference type="Pfam" id="PF01569">
    <property type="entry name" value="PAP2"/>
    <property type="match status" value="1"/>
</dbReference>
<dbReference type="CDD" id="cd03392">
    <property type="entry name" value="PAP2_like_2"/>
    <property type="match status" value="1"/>
</dbReference>
<feature type="domain" description="Phosphatidic acid phosphatase type 2/haloperoxidase" evidence="2">
    <location>
        <begin position="37"/>
        <end position="150"/>
    </location>
</feature>
<name>A0ABW4K5R5_9HYPH</name>
<proteinExistence type="predicted"/>
<dbReference type="SMART" id="SM00014">
    <property type="entry name" value="acidPPc"/>
    <property type="match status" value="1"/>
</dbReference>
<dbReference type="Proteomes" id="UP001597308">
    <property type="component" value="Unassembled WGS sequence"/>
</dbReference>
<sequence length="166" mass="17507">LEVAMIDLTSLGGWTVLTLVTVVTLTYLVISGRRGSAALVAASIVGGTLLSVVLKIGFARPRPDLVDHLVNVASASFPSGHAMLSAATYLTLGVMLARTESRRSVRGFIFGVAALLTLSIGVSRVYLGVHYPTDVLAGWCLGACWALICWTVARRLRPKGDAPEQG</sequence>
<dbReference type="SUPFAM" id="SSF48317">
    <property type="entry name" value="Acid phosphatase/Vanadium-dependent haloperoxidase"/>
    <property type="match status" value="1"/>
</dbReference>
<accession>A0ABW4K5R5</accession>
<reference evidence="4" key="1">
    <citation type="journal article" date="2019" name="Int. J. Syst. Evol. Microbiol.">
        <title>The Global Catalogue of Microorganisms (GCM) 10K type strain sequencing project: providing services to taxonomists for standard genome sequencing and annotation.</title>
        <authorList>
            <consortium name="The Broad Institute Genomics Platform"/>
            <consortium name="The Broad Institute Genome Sequencing Center for Infectious Disease"/>
            <person name="Wu L."/>
            <person name="Ma J."/>
        </authorList>
    </citation>
    <scope>NUCLEOTIDE SEQUENCE [LARGE SCALE GENOMIC DNA]</scope>
    <source>
        <strain evidence="4">KCTC 23707</strain>
    </source>
</reference>
<evidence type="ECO:0000256" key="1">
    <source>
        <dbReference type="SAM" id="Phobius"/>
    </source>
</evidence>
<keyword evidence="1" id="KW-0472">Membrane</keyword>
<feature type="transmembrane region" description="Helical" evidence="1">
    <location>
        <begin position="108"/>
        <end position="129"/>
    </location>
</feature>
<comment type="caution">
    <text evidence="3">The sequence shown here is derived from an EMBL/GenBank/DDBJ whole genome shotgun (WGS) entry which is preliminary data.</text>
</comment>
<evidence type="ECO:0000313" key="4">
    <source>
        <dbReference type="Proteomes" id="UP001597308"/>
    </source>
</evidence>
<evidence type="ECO:0000313" key="3">
    <source>
        <dbReference type="EMBL" id="MFD1701923.1"/>
    </source>
</evidence>
<evidence type="ECO:0000259" key="2">
    <source>
        <dbReference type="SMART" id="SM00014"/>
    </source>
</evidence>
<dbReference type="Gene3D" id="1.20.144.10">
    <property type="entry name" value="Phosphatidic acid phosphatase type 2/haloperoxidase"/>
    <property type="match status" value="2"/>
</dbReference>
<dbReference type="PANTHER" id="PTHR14969:SF13">
    <property type="entry name" value="AT30094P"/>
    <property type="match status" value="1"/>
</dbReference>
<gene>
    <name evidence="3" type="ORF">ACFSCV_02790</name>
</gene>
<keyword evidence="1" id="KW-0812">Transmembrane</keyword>
<feature type="transmembrane region" description="Helical" evidence="1">
    <location>
        <begin position="78"/>
        <end position="96"/>
    </location>
</feature>
<organism evidence="3 4">
    <name type="scientific">Methylopila henanensis</name>
    <dbReference type="NCBI Taxonomy" id="873516"/>
    <lineage>
        <taxon>Bacteria</taxon>
        <taxon>Pseudomonadati</taxon>
        <taxon>Pseudomonadota</taxon>
        <taxon>Alphaproteobacteria</taxon>
        <taxon>Hyphomicrobiales</taxon>
        <taxon>Methylopilaceae</taxon>
        <taxon>Methylopila</taxon>
    </lineage>
</organism>
<dbReference type="RefSeq" id="WP_378796803.1">
    <property type="nucleotide sequence ID" value="NZ_JBHUER010000002.1"/>
</dbReference>
<keyword evidence="4" id="KW-1185">Reference proteome</keyword>
<dbReference type="PANTHER" id="PTHR14969">
    <property type="entry name" value="SPHINGOSINE-1-PHOSPHATE PHOSPHOHYDROLASE"/>
    <property type="match status" value="1"/>
</dbReference>
<dbReference type="InterPro" id="IPR000326">
    <property type="entry name" value="PAP2/HPO"/>
</dbReference>
<dbReference type="EMBL" id="JBHUER010000002">
    <property type="protein sequence ID" value="MFD1701923.1"/>
    <property type="molecule type" value="Genomic_DNA"/>
</dbReference>
<protein>
    <submittedName>
        <fullName evidence="3">Phosphatase PAP2 family protein</fullName>
    </submittedName>
</protein>
<keyword evidence="1" id="KW-1133">Transmembrane helix</keyword>
<feature type="transmembrane region" description="Helical" evidence="1">
    <location>
        <begin position="37"/>
        <end position="58"/>
    </location>
</feature>
<feature type="transmembrane region" description="Helical" evidence="1">
    <location>
        <begin position="12"/>
        <end position="30"/>
    </location>
</feature>
<feature type="non-terminal residue" evidence="3">
    <location>
        <position position="1"/>
    </location>
</feature>
<dbReference type="InterPro" id="IPR036938">
    <property type="entry name" value="PAP2/HPO_sf"/>
</dbReference>